<dbReference type="GeneID" id="25976839"/>
<dbReference type="HOGENOM" id="CLU_2498083_0_0_1"/>
<gene>
    <name evidence="1" type="ORF">CMQ_3709</name>
</gene>
<dbReference type="InParanoid" id="F0X9Z4"/>
<dbReference type="RefSeq" id="XP_014175122.1">
    <property type="nucleotide sequence ID" value="XM_014319647.1"/>
</dbReference>
<name>F0X9Z4_GROCL</name>
<accession>F0X9Z4</accession>
<proteinExistence type="predicted"/>
<keyword evidence="2" id="KW-1185">Reference proteome</keyword>
<evidence type="ECO:0000313" key="1">
    <source>
        <dbReference type="EMBL" id="EFX05640.1"/>
    </source>
</evidence>
<reference evidence="1 2" key="1">
    <citation type="journal article" date="2011" name="Proc. Natl. Acad. Sci. U.S.A.">
        <title>Genome and transcriptome analyses of the mountain pine beetle-fungal symbiont Grosmannia clavigera, a lodgepole pine pathogen.</title>
        <authorList>
            <person name="DiGuistini S."/>
            <person name="Wang Y."/>
            <person name="Liao N.Y."/>
            <person name="Taylor G."/>
            <person name="Tanguay P."/>
            <person name="Feau N."/>
            <person name="Henrissat B."/>
            <person name="Chan S.K."/>
            <person name="Hesse-Orce U."/>
            <person name="Alamouti S.M."/>
            <person name="Tsui C.K.M."/>
            <person name="Docking R.T."/>
            <person name="Levasseur A."/>
            <person name="Haridas S."/>
            <person name="Robertson G."/>
            <person name="Birol I."/>
            <person name="Holt R.A."/>
            <person name="Marra M.A."/>
            <person name="Hamelin R.C."/>
            <person name="Hirst M."/>
            <person name="Jones S.J.M."/>
            <person name="Bohlmann J."/>
            <person name="Breuil C."/>
        </authorList>
    </citation>
    <scope>NUCLEOTIDE SEQUENCE [LARGE SCALE GENOMIC DNA]</scope>
    <source>
        <strain evidence="2">kw1407 / UAMH 11150</strain>
    </source>
</reference>
<sequence length="86" mass="9563">MVAWFCRVVLDLVHSHTLPHESRAVTERGVIFVSGLYSAAIDQWRKRVREPFARNQPLMAALSAPAPALSNSRADLATWEHLVGSP</sequence>
<dbReference type="EMBL" id="GL629735">
    <property type="protein sequence ID" value="EFX05640.1"/>
    <property type="molecule type" value="Genomic_DNA"/>
</dbReference>
<protein>
    <submittedName>
        <fullName evidence="1">Uncharacterized protein</fullName>
    </submittedName>
</protein>
<dbReference type="Proteomes" id="UP000007796">
    <property type="component" value="Unassembled WGS sequence"/>
</dbReference>
<evidence type="ECO:0000313" key="2">
    <source>
        <dbReference type="Proteomes" id="UP000007796"/>
    </source>
</evidence>
<dbReference type="AlphaFoldDB" id="F0X9Z4"/>
<organism evidence="2">
    <name type="scientific">Grosmannia clavigera (strain kw1407 / UAMH 11150)</name>
    <name type="common">Blue stain fungus</name>
    <name type="synonym">Graphiocladiella clavigera</name>
    <dbReference type="NCBI Taxonomy" id="655863"/>
    <lineage>
        <taxon>Eukaryota</taxon>
        <taxon>Fungi</taxon>
        <taxon>Dikarya</taxon>
        <taxon>Ascomycota</taxon>
        <taxon>Pezizomycotina</taxon>
        <taxon>Sordariomycetes</taxon>
        <taxon>Sordariomycetidae</taxon>
        <taxon>Ophiostomatales</taxon>
        <taxon>Ophiostomataceae</taxon>
        <taxon>Leptographium</taxon>
    </lineage>
</organism>